<evidence type="ECO:0000313" key="2">
    <source>
        <dbReference type="Proteomes" id="UP000799444"/>
    </source>
</evidence>
<dbReference type="Gene3D" id="3.30.710.10">
    <property type="entry name" value="Potassium Channel Kv1.1, Chain A"/>
    <property type="match status" value="1"/>
</dbReference>
<evidence type="ECO:0008006" key="3">
    <source>
        <dbReference type="Google" id="ProtNLM"/>
    </source>
</evidence>
<dbReference type="EMBL" id="ML996168">
    <property type="protein sequence ID" value="KAF2732988.1"/>
    <property type="molecule type" value="Genomic_DNA"/>
</dbReference>
<keyword evidence="2" id="KW-1185">Reference proteome</keyword>
<organism evidence="1 2">
    <name type="scientific">Polyplosphaeria fusca</name>
    <dbReference type="NCBI Taxonomy" id="682080"/>
    <lineage>
        <taxon>Eukaryota</taxon>
        <taxon>Fungi</taxon>
        <taxon>Dikarya</taxon>
        <taxon>Ascomycota</taxon>
        <taxon>Pezizomycotina</taxon>
        <taxon>Dothideomycetes</taxon>
        <taxon>Pleosporomycetidae</taxon>
        <taxon>Pleosporales</taxon>
        <taxon>Tetraplosphaeriaceae</taxon>
        <taxon>Polyplosphaeria</taxon>
    </lineage>
</organism>
<dbReference type="InterPro" id="IPR011333">
    <property type="entry name" value="SKP1/BTB/POZ_sf"/>
</dbReference>
<name>A0A9P4V1D0_9PLEO</name>
<dbReference type="Proteomes" id="UP000799444">
    <property type="component" value="Unassembled WGS sequence"/>
</dbReference>
<reference evidence="1" key="1">
    <citation type="journal article" date="2020" name="Stud. Mycol.">
        <title>101 Dothideomycetes genomes: a test case for predicting lifestyles and emergence of pathogens.</title>
        <authorList>
            <person name="Haridas S."/>
            <person name="Albert R."/>
            <person name="Binder M."/>
            <person name="Bloem J."/>
            <person name="Labutti K."/>
            <person name="Salamov A."/>
            <person name="Andreopoulos B."/>
            <person name="Baker S."/>
            <person name="Barry K."/>
            <person name="Bills G."/>
            <person name="Bluhm B."/>
            <person name="Cannon C."/>
            <person name="Castanera R."/>
            <person name="Culley D."/>
            <person name="Daum C."/>
            <person name="Ezra D."/>
            <person name="Gonzalez J."/>
            <person name="Henrissat B."/>
            <person name="Kuo A."/>
            <person name="Liang C."/>
            <person name="Lipzen A."/>
            <person name="Lutzoni F."/>
            <person name="Magnuson J."/>
            <person name="Mondo S."/>
            <person name="Nolan M."/>
            <person name="Ohm R."/>
            <person name="Pangilinan J."/>
            <person name="Park H.-J."/>
            <person name="Ramirez L."/>
            <person name="Alfaro M."/>
            <person name="Sun H."/>
            <person name="Tritt A."/>
            <person name="Yoshinaga Y."/>
            <person name="Zwiers L.-H."/>
            <person name="Turgeon B."/>
            <person name="Goodwin S."/>
            <person name="Spatafora J."/>
            <person name="Crous P."/>
            <person name="Grigoriev I."/>
        </authorList>
    </citation>
    <scope>NUCLEOTIDE SEQUENCE</scope>
    <source>
        <strain evidence="1">CBS 125425</strain>
    </source>
</reference>
<dbReference type="SUPFAM" id="SSF54695">
    <property type="entry name" value="POZ domain"/>
    <property type="match status" value="1"/>
</dbReference>
<comment type="caution">
    <text evidence="1">The sequence shown here is derived from an EMBL/GenBank/DDBJ whole genome shotgun (WGS) entry which is preliminary data.</text>
</comment>
<gene>
    <name evidence="1" type="ORF">EJ04DRAFT_524856</name>
</gene>
<proteinExistence type="predicted"/>
<protein>
    <recommendedName>
        <fullName evidence="3">BTB domain-containing protein</fullName>
    </recommendedName>
</protein>
<dbReference type="OrthoDB" id="194443at2759"/>
<accession>A0A9P4V1D0</accession>
<dbReference type="AlphaFoldDB" id="A0A9P4V1D0"/>
<evidence type="ECO:0000313" key="1">
    <source>
        <dbReference type="EMBL" id="KAF2732988.1"/>
    </source>
</evidence>
<sequence>MASLAWPLTENARTYIGFPTTLLIGASKKQFDIHNTLLWKLSDHFKKMDGLPKNLIKPIVLPDISDDLFKQICEWIYDIRTPSYSSPTDLLNLIMLYMTAASLGISSYQNAIIRFIMALCNEHTFEIPVEVVKFVYENTASSSKLRGFITMLFCQRSTPQEAFFEPEIARLGITEDAVACLKILYKVRMMNPQGINGYDLDKEFPMVWNHSKERGLFQMRETRDITHTLDRKRLRFPLPNYLVWGENWESMPDRFFVSAAESAAAEESKQLAMQV</sequence>